<dbReference type="Proteomes" id="UP000265000">
    <property type="component" value="Unplaced"/>
</dbReference>
<dbReference type="AlphaFoldDB" id="A0A3Q2PG38"/>
<reference evidence="1" key="2">
    <citation type="submission" date="2025-09" db="UniProtKB">
        <authorList>
            <consortium name="Ensembl"/>
        </authorList>
    </citation>
    <scope>IDENTIFICATION</scope>
</reference>
<keyword evidence="2" id="KW-1185">Reference proteome</keyword>
<dbReference type="Gene3D" id="3.30.420.10">
    <property type="entry name" value="Ribonuclease H-like superfamily/Ribonuclease H"/>
    <property type="match status" value="1"/>
</dbReference>
<dbReference type="InterPro" id="IPR036397">
    <property type="entry name" value="RNaseH_sf"/>
</dbReference>
<accession>A0A3Q2PG38</accession>
<proteinExistence type="predicted"/>
<organism evidence="1 2">
    <name type="scientific">Fundulus heteroclitus</name>
    <name type="common">Killifish</name>
    <name type="synonym">Mummichog</name>
    <dbReference type="NCBI Taxonomy" id="8078"/>
    <lineage>
        <taxon>Eukaryota</taxon>
        <taxon>Metazoa</taxon>
        <taxon>Chordata</taxon>
        <taxon>Craniata</taxon>
        <taxon>Vertebrata</taxon>
        <taxon>Euteleostomi</taxon>
        <taxon>Actinopterygii</taxon>
        <taxon>Neopterygii</taxon>
        <taxon>Teleostei</taxon>
        <taxon>Neoteleostei</taxon>
        <taxon>Acanthomorphata</taxon>
        <taxon>Ovalentaria</taxon>
        <taxon>Atherinomorphae</taxon>
        <taxon>Cyprinodontiformes</taxon>
        <taxon>Fundulidae</taxon>
        <taxon>Fundulus</taxon>
    </lineage>
</organism>
<dbReference type="GO" id="GO:0003676">
    <property type="term" value="F:nucleic acid binding"/>
    <property type="evidence" value="ECO:0007669"/>
    <property type="project" value="InterPro"/>
</dbReference>
<protein>
    <submittedName>
        <fullName evidence="1">Uncharacterized protein</fullName>
    </submittedName>
</protein>
<dbReference type="GeneTree" id="ENSGT01120000272756"/>
<evidence type="ECO:0000313" key="1">
    <source>
        <dbReference type="Ensembl" id="ENSFHEP00000011150.1"/>
    </source>
</evidence>
<evidence type="ECO:0000313" key="2">
    <source>
        <dbReference type="Proteomes" id="UP000265000"/>
    </source>
</evidence>
<name>A0A3Q2PG38_FUNHE</name>
<sequence>GKEKLQWLNVLKYEVVWRENTSHYPKNTIPAQEVGKWDINTEIFSKTCQSSCDLRLGWRFTFQQDDPTHTAKATLEWFKGKHLNMLEWPSQNPDLSLTENQCLHVLPLNT</sequence>
<reference evidence="1" key="1">
    <citation type="submission" date="2025-08" db="UniProtKB">
        <authorList>
            <consortium name="Ensembl"/>
        </authorList>
    </citation>
    <scope>IDENTIFICATION</scope>
</reference>
<dbReference type="Ensembl" id="ENSFHET00000018072.1">
    <property type="protein sequence ID" value="ENSFHEP00000011150.1"/>
    <property type="gene ID" value="ENSFHEG00000012547.1"/>
</dbReference>
<dbReference type="STRING" id="8078.ENSFHEP00000011150"/>